<evidence type="ECO:0000256" key="1">
    <source>
        <dbReference type="SAM" id="Phobius"/>
    </source>
</evidence>
<keyword evidence="4" id="KW-1185">Reference proteome</keyword>
<dbReference type="RefSeq" id="XP_033689620.1">
    <property type="nucleotide sequence ID" value="XM_033826490.1"/>
</dbReference>
<dbReference type="Proteomes" id="UP000800094">
    <property type="component" value="Unassembled WGS sequence"/>
</dbReference>
<accession>A0A6A6IW70</accession>
<dbReference type="PANTHER" id="PTHR35395:SF1">
    <property type="entry name" value="DUF6536 DOMAIN-CONTAINING PROTEIN"/>
    <property type="match status" value="1"/>
</dbReference>
<gene>
    <name evidence="3" type="ORF">BU26DRAFT_500339</name>
</gene>
<organism evidence="3 4">
    <name type="scientific">Trematosphaeria pertusa</name>
    <dbReference type="NCBI Taxonomy" id="390896"/>
    <lineage>
        <taxon>Eukaryota</taxon>
        <taxon>Fungi</taxon>
        <taxon>Dikarya</taxon>
        <taxon>Ascomycota</taxon>
        <taxon>Pezizomycotina</taxon>
        <taxon>Dothideomycetes</taxon>
        <taxon>Pleosporomycetidae</taxon>
        <taxon>Pleosporales</taxon>
        <taxon>Massarineae</taxon>
        <taxon>Trematosphaeriaceae</taxon>
        <taxon>Trematosphaeria</taxon>
    </lineage>
</organism>
<keyword evidence="1" id="KW-0812">Transmembrane</keyword>
<feature type="transmembrane region" description="Helical" evidence="1">
    <location>
        <begin position="449"/>
        <end position="468"/>
    </location>
</feature>
<feature type="transmembrane region" description="Helical" evidence="1">
    <location>
        <begin position="32"/>
        <end position="52"/>
    </location>
</feature>
<feature type="transmembrane region" description="Helical" evidence="1">
    <location>
        <begin position="247"/>
        <end position="267"/>
    </location>
</feature>
<feature type="transmembrane region" description="Helical" evidence="1">
    <location>
        <begin position="335"/>
        <end position="358"/>
    </location>
</feature>
<protein>
    <recommendedName>
        <fullName evidence="2">DUF6536 domain-containing protein</fullName>
    </recommendedName>
</protein>
<dbReference type="PANTHER" id="PTHR35395">
    <property type="entry name" value="DUF6536 DOMAIN-CONTAINING PROTEIN"/>
    <property type="match status" value="1"/>
</dbReference>
<dbReference type="AlphaFoldDB" id="A0A6A6IW70"/>
<feature type="transmembrane region" description="Helical" evidence="1">
    <location>
        <begin position="515"/>
        <end position="539"/>
    </location>
</feature>
<dbReference type="Pfam" id="PF20163">
    <property type="entry name" value="DUF6536"/>
    <property type="match status" value="1"/>
</dbReference>
<keyword evidence="1" id="KW-1133">Transmembrane helix</keyword>
<sequence>MAIVAAVGWMPADGIATAYTGDCAVAARWTTAIHLLINLLSSLLLGASNYCMQRLVAPTRKEIDSAHAQKKWLDIGVPSVRNLTLISKARMALWVLLVLSSVPLHFLYNSVVFETLAANDVDFLVVAPEFFTVKHSWSPLMFNSTGDNYITRLQETVLDDKYLDRSVFENITGAECLQRYSASFITGGGTVFAVPVPDFLAMRGMNASDSLSWATSGSGEIVSEVDYSYCLSQIVPSKCQVQFSLTILYVVIASNILKILVMILILWRLNQETVVTVGDAIKSFLQLPDTTTEDCCLMSRRNVDRVWKVPAVRSSQRFQPKHRESWFGACSTRRWIVSLFSYAVVITLAGWLYSLAAIQGEEYGRNGFGRVNVNYLIDVFLPGGQTSIIPYVLLANLPQAVISFLYLTYNGLFTCMLANREWSQYSVKRATLRVTLPSGTQRSTYFLQLPYSFSVPLLLASVLLHWFVSQSIFLARVAVYKDGTLVTMADRLGMYKHLSKSGNGVFSGVGYSNTALVASIVWGSVLVATCLLVAGICTYPKGLPIGGTNSAVISAACHVKYEDEAVEKGGEDIAKRPLKWGVTIAGGREQIGHCCFSSDEVEDPKVGFLYAGARVRAKDA</sequence>
<evidence type="ECO:0000259" key="2">
    <source>
        <dbReference type="Pfam" id="PF20163"/>
    </source>
</evidence>
<feature type="domain" description="DUF6536" evidence="2">
    <location>
        <begin position="5"/>
        <end position="131"/>
    </location>
</feature>
<dbReference type="EMBL" id="ML987190">
    <property type="protein sequence ID" value="KAF2254616.1"/>
    <property type="molecule type" value="Genomic_DNA"/>
</dbReference>
<name>A0A6A6IW70_9PLEO</name>
<dbReference type="GeneID" id="54579820"/>
<proteinExistence type="predicted"/>
<reference evidence="3" key="1">
    <citation type="journal article" date="2020" name="Stud. Mycol.">
        <title>101 Dothideomycetes genomes: a test case for predicting lifestyles and emergence of pathogens.</title>
        <authorList>
            <person name="Haridas S."/>
            <person name="Albert R."/>
            <person name="Binder M."/>
            <person name="Bloem J."/>
            <person name="Labutti K."/>
            <person name="Salamov A."/>
            <person name="Andreopoulos B."/>
            <person name="Baker S."/>
            <person name="Barry K."/>
            <person name="Bills G."/>
            <person name="Bluhm B."/>
            <person name="Cannon C."/>
            <person name="Castanera R."/>
            <person name="Culley D."/>
            <person name="Daum C."/>
            <person name="Ezra D."/>
            <person name="Gonzalez J."/>
            <person name="Henrissat B."/>
            <person name="Kuo A."/>
            <person name="Liang C."/>
            <person name="Lipzen A."/>
            <person name="Lutzoni F."/>
            <person name="Magnuson J."/>
            <person name="Mondo S."/>
            <person name="Nolan M."/>
            <person name="Ohm R."/>
            <person name="Pangilinan J."/>
            <person name="Park H.-J."/>
            <person name="Ramirez L."/>
            <person name="Alfaro M."/>
            <person name="Sun H."/>
            <person name="Tritt A."/>
            <person name="Yoshinaga Y."/>
            <person name="Zwiers L.-H."/>
            <person name="Turgeon B."/>
            <person name="Goodwin S."/>
            <person name="Spatafora J."/>
            <person name="Crous P."/>
            <person name="Grigoriev I."/>
        </authorList>
    </citation>
    <scope>NUCLEOTIDE SEQUENCE</scope>
    <source>
        <strain evidence="3">CBS 122368</strain>
    </source>
</reference>
<evidence type="ECO:0000313" key="3">
    <source>
        <dbReference type="EMBL" id="KAF2254616.1"/>
    </source>
</evidence>
<evidence type="ECO:0000313" key="4">
    <source>
        <dbReference type="Proteomes" id="UP000800094"/>
    </source>
</evidence>
<dbReference type="InterPro" id="IPR046623">
    <property type="entry name" value="DUF6536"/>
</dbReference>
<dbReference type="OrthoDB" id="5429634at2759"/>
<keyword evidence="1" id="KW-0472">Membrane</keyword>
<feature type="transmembrane region" description="Helical" evidence="1">
    <location>
        <begin position="91"/>
        <end position="108"/>
    </location>
</feature>